<evidence type="ECO:0000256" key="9">
    <source>
        <dbReference type="ARBA" id="ARBA00023098"/>
    </source>
</evidence>
<keyword evidence="3" id="KW-0808">Transferase</keyword>
<evidence type="ECO:0000259" key="12">
    <source>
        <dbReference type="PROSITE" id="PS50146"/>
    </source>
</evidence>
<dbReference type="AlphaFoldDB" id="A0A2M7RHU3"/>
<keyword evidence="8" id="KW-0460">Magnesium</keyword>
<sequence>MDKKYYFIVNPKAGEGRKLSHLSEIQSFCQEHNLKYETVLTKQPKEATNLARKAAHQFQVIVAVGGDGTVNEVVNGMVDSPAILGILPIGSGNDFAKEIGLSRNLKKDLKILLEGQTKEVDVGLANSQYYFINGLGVGFDGEAASRVRQFTKYFGGYPAYLMAVLRTLATYKFRKVKITLDQEHIMEQRILLIATCNGKAYGGGFNVAPSAKIDDGLFTVCLVDKVSRLYALRHLPKFTKGTHLKLPEVHTYTARNVIIESDDELPSQADGEILPLNNRFSIKILPRKIEIIVGK</sequence>
<evidence type="ECO:0000256" key="1">
    <source>
        <dbReference type="ARBA" id="ARBA00001946"/>
    </source>
</evidence>
<keyword evidence="9" id="KW-0443">Lipid metabolism</keyword>
<evidence type="ECO:0000256" key="3">
    <source>
        <dbReference type="ARBA" id="ARBA00022679"/>
    </source>
</evidence>
<keyword evidence="5" id="KW-0547">Nucleotide-binding</keyword>
<comment type="caution">
    <text evidence="13">The sequence shown here is derived from an EMBL/GenBank/DDBJ whole genome shotgun (WGS) entry which is preliminary data.</text>
</comment>
<dbReference type="Pfam" id="PF00781">
    <property type="entry name" value="DAGK_cat"/>
    <property type="match status" value="1"/>
</dbReference>
<dbReference type="EMBL" id="PFMD01000063">
    <property type="protein sequence ID" value="PIY95946.1"/>
    <property type="molecule type" value="Genomic_DNA"/>
</dbReference>
<evidence type="ECO:0000256" key="10">
    <source>
        <dbReference type="ARBA" id="ARBA00023209"/>
    </source>
</evidence>
<evidence type="ECO:0000313" key="14">
    <source>
        <dbReference type="Proteomes" id="UP000230779"/>
    </source>
</evidence>
<dbReference type="SUPFAM" id="SSF111331">
    <property type="entry name" value="NAD kinase/diacylglycerol kinase-like"/>
    <property type="match status" value="1"/>
</dbReference>
<dbReference type="NCBIfam" id="TIGR00147">
    <property type="entry name" value="YegS/Rv2252/BmrU family lipid kinase"/>
    <property type="match status" value="1"/>
</dbReference>
<keyword evidence="10" id="KW-0594">Phospholipid biosynthesis</keyword>
<proteinExistence type="predicted"/>
<evidence type="ECO:0000313" key="13">
    <source>
        <dbReference type="EMBL" id="PIY95946.1"/>
    </source>
</evidence>
<evidence type="ECO:0000256" key="8">
    <source>
        <dbReference type="ARBA" id="ARBA00022842"/>
    </source>
</evidence>
<dbReference type="InterPro" id="IPR001206">
    <property type="entry name" value="Diacylglycerol_kinase_cat_dom"/>
</dbReference>
<dbReference type="InterPro" id="IPR016064">
    <property type="entry name" value="NAD/diacylglycerol_kinase_sf"/>
</dbReference>
<evidence type="ECO:0000256" key="4">
    <source>
        <dbReference type="ARBA" id="ARBA00022723"/>
    </source>
</evidence>
<dbReference type="Gene3D" id="2.60.200.40">
    <property type="match status" value="1"/>
</dbReference>
<accession>A0A2M7RHU3</accession>
<keyword evidence="6 13" id="KW-0418">Kinase</keyword>
<dbReference type="Gene3D" id="3.40.50.10330">
    <property type="entry name" value="Probable inorganic polyphosphate/atp-NAD kinase, domain 1"/>
    <property type="match status" value="1"/>
</dbReference>
<dbReference type="GO" id="GO:0046872">
    <property type="term" value="F:metal ion binding"/>
    <property type="evidence" value="ECO:0007669"/>
    <property type="project" value="UniProtKB-KW"/>
</dbReference>
<evidence type="ECO:0000256" key="7">
    <source>
        <dbReference type="ARBA" id="ARBA00022840"/>
    </source>
</evidence>
<dbReference type="GO" id="GO:0005886">
    <property type="term" value="C:plasma membrane"/>
    <property type="evidence" value="ECO:0007669"/>
    <property type="project" value="TreeGrafter"/>
</dbReference>
<comment type="cofactor">
    <cofactor evidence="1">
        <name>Mg(2+)</name>
        <dbReference type="ChEBI" id="CHEBI:18420"/>
    </cofactor>
</comment>
<evidence type="ECO:0000256" key="2">
    <source>
        <dbReference type="ARBA" id="ARBA00022516"/>
    </source>
</evidence>
<dbReference type="GO" id="GO:0005524">
    <property type="term" value="F:ATP binding"/>
    <property type="evidence" value="ECO:0007669"/>
    <property type="project" value="UniProtKB-KW"/>
</dbReference>
<name>A0A2M7RHU3_9BACT</name>
<dbReference type="PROSITE" id="PS50146">
    <property type="entry name" value="DAGK"/>
    <property type="match status" value="1"/>
</dbReference>
<dbReference type="InterPro" id="IPR045540">
    <property type="entry name" value="YegS/DAGK_C"/>
</dbReference>
<evidence type="ECO:0000256" key="5">
    <source>
        <dbReference type="ARBA" id="ARBA00022741"/>
    </source>
</evidence>
<keyword evidence="2" id="KW-0444">Lipid biosynthesis</keyword>
<evidence type="ECO:0000256" key="6">
    <source>
        <dbReference type="ARBA" id="ARBA00022777"/>
    </source>
</evidence>
<keyword evidence="7" id="KW-0067">ATP-binding</keyword>
<reference evidence="13 14" key="1">
    <citation type="submission" date="2017-09" db="EMBL/GenBank/DDBJ databases">
        <title>Depth-based differentiation of microbial function through sediment-hosted aquifers and enrichment of novel symbionts in the deep terrestrial subsurface.</title>
        <authorList>
            <person name="Probst A.J."/>
            <person name="Ladd B."/>
            <person name="Jarett J.K."/>
            <person name="Geller-Mcgrath D.E."/>
            <person name="Sieber C.M."/>
            <person name="Emerson J.B."/>
            <person name="Anantharaman K."/>
            <person name="Thomas B.C."/>
            <person name="Malmstrom R."/>
            <person name="Stieglmeier M."/>
            <person name="Klingl A."/>
            <person name="Woyke T."/>
            <person name="Ryan C.M."/>
            <person name="Banfield J.F."/>
        </authorList>
    </citation>
    <scope>NUCLEOTIDE SEQUENCE [LARGE SCALE GENOMIC DNA]</scope>
    <source>
        <strain evidence="13">CG_4_10_14_0_8_um_filter_42_10</strain>
    </source>
</reference>
<dbReference type="PANTHER" id="PTHR12358:SF106">
    <property type="entry name" value="LIPID KINASE YEGS"/>
    <property type="match status" value="1"/>
</dbReference>
<dbReference type="Pfam" id="PF19279">
    <property type="entry name" value="YegS_C"/>
    <property type="match status" value="1"/>
</dbReference>
<dbReference type="SMART" id="SM00046">
    <property type="entry name" value="DAGKc"/>
    <property type="match status" value="1"/>
</dbReference>
<dbReference type="GO" id="GO:0008654">
    <property type="term" value="P:phospholipid biosynthetic process"/>
    <property type="evidence" value="ECO:0007669"/>
    <property type="project" value="UniProtKB-KW"/>
</dbReference>
<dbReference type="PANTHER" id="PTHR12358">
    <property type="entry name" value="SPHINGOSINE KINASE"/>
    <property type="match status" value="1"/>
</dbReference>
<dbReference type="GO" id="GO:0004143">
    <property type="term" value="F:ATP-dependent diacylglycerol kinase activity"/>
    <property type="evidence" value="ECO:0007669"/>
    <property type="project" value="TreeGrafter"/>
</dbReference>
<protein>
    <submittedName>
        <fullName evidence="13">Diacylglycerol kinase</fullName>
    </submittedName>
</protein>
<dbReference type="InterPro" id="IPR005218">
    <property type="entry name" value="Diacylglycerol/lipid_kinase"/>
</dbReference>
<feature type="domain" description="DAGKc" evidence="12">
    <location>
        <begin position="1"/>
        <end position="129"/>
    </location>
</feature>
<gene>
    <name evidence="13" type="ORF">COY66_05420</name>
</gene>
<organism evidence="13 14">
    <name type="scientific">Candidatus Kerfeldbacteria bacterium CG_4_10_14_0_8_um_filter_42_10</name>
    <dbReference type="NCBI Taxonomy" id="2014248"/>
    <lineage>
        <taxon>Bacteria</taxon>
        <taxon>Candidatus Kerfeldiibacteriota</taxon>
    </lineage>
</organism>
<keyword evidence="4" id="KW-0479">Metal-binding</keyword>
<dbReference type="InterPro" id="IPR017438">
    <property type="entry name" value="ATP-NAD_kinase_N"/>
</dbReference>
<evidence type="ECO:0000256" key="11">
    <source>
        <dbReference type="ARBA" id="ARBA00023264"/>
    </source>
</evidence>
<dbReference type="Proteomes" id="UP000230779">
    <property type="component" value="Unassembled WGS sequence"/>
</dbReference>
<dbReference type="InterPro" id="IPR050187">
    <property type="entry name" value="Lipid_Phosphate_FormReg"/>
</dbReference>
<keyword evidence="11" id="KW-1208">Phospholipid metabolism</keyword>